<name>A0A0F7TH05_PENBI</name>
<evidence type="ECO:0000256" key="3">
    <source>
        <dbReference type="SAM" id="SignalP"/>
    </source>
</evidence>
<evidence type="ECO:0000313" key="5">
    <source>
        <dbReference type="EMBL" id="CEJ55820.1"/>
    </source>
</evidence>
<evidence type="ECO:0000256" key="1">
    <source>
        <dbReference type="ARBA" id="ARBA00022669"/>
    </source>
</evidence>
<evidence type="ECO:0000259" key="4">
    <source>
        <dbReference type="PROSITE" id="PS51782"/>
    </source>
</evidence>
<dbReference type="Proteomes" id="UP000042958">
    <property type="component" value="Unassembled WGS sequence"/>
</dbReference>
<organism evidence="5 6">
    <name type="scientific">Penicillium brasilianum</name>
    <dbReference type="NCBI Taxonomy" id="104259"/>
    <lineage>
        <taxon>Eukaryota</taxon>
        <taxon>Fungi</taxon>
        <taxon>Dikarya</taxon>
        <taxon>Ascomycota</taxon>
        <taxon>Pezizomycotina</taxon>
        <taxon>Eurotiomycetes</taxon>
        <taxon>Eurotiomycetidae</taxon>
        <taxon>Eurotiales</taxon>
        <taxon>Aspergillaceae</taxon>
        <taxon>Penicillium</taxon>
    </lineage>
</organism>
<dbReference type="OrthoDB" id="73875at2759"/>
<accession>A0A0F7TH05</accession>
<keyword evidence="6" id="KW-1185">Reference proteome</keyword>
<feature type="signal peptide" evidence="3">
    <location>
        <begin position="1"/>
        <end position="29"/>
    </location>
</feature>
<evidence type="ECO:0000256" key="2">
    <source>
        <dbReference type="ARBA" id="ARBA00023026"/>
    </source>
</evidence>
<dbReference type="PANTHER" id="PTHR47700">
    <property type="entry name" value="V CHITINASE, PUTATIVE (AFU_ORTHOLOGUE AFUA_6G13720)-RELATED"/>
    <property type="match status" value="1"/>
</dbReference>
<dbReference type="InterPro" id="IPR036779">
    <property type="entry name" value="LysM_dom_sf"/>
</dbReference>
<evidence type="ECO:0000313" key="6">
    <source>
        <dbReference type="Proteomes" id="UP000042958"/>
    </source>
</evidence>
<dbReference type="PROSITE" id="PS51782">
    <property type="entry name" value="LYSM"/>
    <property type="match status" value="1"/>
</dbReference>
<dbReference type="STRING" id="104259.A0A0F7TH05"/>
<reference evidence="6" key="1">
    <citation type="journal article" date="2015" name="Genome Announc.">
        <title>Draft genome sequence of the fungus Penicillium brasilianum MG11.</title>
        <authorList>
            <person name="Horn F."/>
            <person name="Linde J."/>
            <person name="Mattern D.J."/>
            <person name="Walther G."/>
            <person name="Guthke R."/>
            <person name="Brakhage A.A."/>
            <person name="Valiante V."/>
        </authorList>
    </citation>
    <scope>NUCLEOTIDE SEQUENCE [LARGE SCALE GENOMIC DNA]</scope>
    <source>
        <strain evidence="6">MG11</strain>
    </source>
</reference>
<dbReference type="EMBL" id="CDHK01000002">
    <property type="protein sequence ID" value="CEJ55820.1"/>
    <property type="molecule type" value="Genomic_DNA"/>
</dbReference>
<keyword evidence="1" id="KW-0147">Chitin-binding</keyword>
<keyword evidence="2" id="KW-0843">Virulence</keyword>
<gene>
    <name evidence="5" type="ORF">PMG11_02051</name>
</gene>
<feature type="chain" id="PRO_5002522312" description="LysM domain-containing protein" evidence="3">
    <location>
        <begin position="30"/>
        <end position="232"/>
    </location>
</feature>
<dbReference type="InterPro" id="IPR053214">
    <property type="entry name" value="LysM12-like"/>
</dbReference>
<keyword evidence="3" id="KW-0732">Signal</keyword>
<dbReference type="AlphaFoldDB" id="A0A0F7TH05"/>
<proteinExistence type="predicted"/>
<dbReference type="PANTHER" id="PTHR47700:SF2">
    <property type="entry name" value="CHITINASE"/>
    <property type="match status" value="1"/>
</dbReference>
<sequence length="232" mass="24882">MAVFSQRRYVLLALCGLLLCGLIWITATAAVFESNQAQSRIVAEISVPGHDGAPIIGRDTTVCKTYVTQAPDTCKTITKGHDITMAQLQMYNSYTWRFDCQSMPQGSIICIGPGLPPMPTARLNATCGPLVPGTTRPTNWSDLASLNPCPSNECCTGDGKCEAFGDYWCTPRDDTCMSNCRSTTTTAKAATKTTTTTKPEKISTTTKVKTTATTTSQGPAWTLVAAMKITIC</sequence>
<dbReference type="GO" id="GO:0008061">
    <property type="term" value="F:chitin binding"/>
    <property type="evidence" value="ECO:0007669"/>
    <property type="project" value="UniProtKB-KW"/>
</dbReference>
<dbReference type="Gene3D" id="3.10.350.10">
    <property type="entry name" value="LysM domain"/>
    <property type="match status" value="1"/>
</dbReference>
<dbReference type="InterPro" id="IPR018392">
    <property type="entry name" value="LysM"/>
</dbReference>
<feature type="domain" description="LysM" evidence="4">
    <location>
        <begin position="64"/>
        <end position="111"/>
    </location>
</feature>
<protein>
    <recommendedName>
        <fullName evidence="4">LysM domain-containing protein</fullName>
    </recommendedName>
</protein>